<name>S1NM59_9ENTE</name>
<feature type="region of interest" description="Disordered" evidence="1">
    <location>
        <begin position="32"/>
        <end position="55"/>
    </location>
</feature>
<sequence length="55" mass="6365">MKNFLIRLLRTIARISRNGGAANGNTYARNAYGELERKEQRVNETKRKARNKTSK</sequence>
<dbReference type="HOGENOM" id="CLU_3025032_0_0_9"/>
<evidence type="ECO:0000313" key="3">
    <source>
        <dbReference type="Proteomes" id="UP000014127"/>
    </source>
</evidence>
<comment type="caution">
    <text evidence="2">The sequence shown here is derived from an EMBL/GenBank/DDBJ whole genome shotgun (WGS) entry which is preliminary data.</text>
</comment>
<evidence type="ECO:0000256" key="1">
    <source>
        <dbReference type="SAM" id="MobiDB-lite"/>
    </source>
</evidence>
<keyword evidence="3" id="KW-1185">Reference proteome</keyword>
<feature type="compositionally biased region" description="Basic and acidic residues" evidence="1">
    <location>
        <begin position="34"/>
        <end position="46"/>
    </location>
</feature>
<dbReference type="PATRIC" id="fig|1139219.3.peg.1714"/>
<dbReference type="Proteomes" id="UP000014127">
    <property type="component" value="Unassembled WGS sequence"/>
</dbReference>
<reference evidence="2 3" key="1">
    <citation type="submission" date="2013-03" db="EMBL/GenBank/DDBJ databases">
        <title>The Genome Sequence of Enterococcus dispar ATCC_51266 (Illumina only assembly).</title>
        <authorList>
            <consortium name="The Broad Institute Genomics Platform"/>
            <consortium name="The Broad Institute Genome Sequencing Center for Infectious Disease"/>
            <person name="Earl A."/>
            <person name="Russ C."/>
            <person name="Gilmore M."/>
            <person name="Surin D."/>
            <person name="Walker B."/>
            <person name="Young S."/>
            <person name="Zeng Q."/>
            <person name="Gargeya S."/>
            <person name="Fitzgerald M."/>
            <person name="Haas B."/>
            <person name="Abouelleil A."/>
            <person name="Allen A.W."/>
            <person name="Alvarado L."/>
            <person name="Arachchi H.M."/>
            <person name="Berlin A.M."/>
            <person name="Chapman S.B."/>
            <person name="Gainer-Dewar J."/>
            <person name="Goldberg J."/>
            <person name="Griggs A."/>
            <person name="Gujja S."/>
            <person name="Hansen M."/>
            <person name="Howarth C."/>
            <person name="Imamovic A."/>
            <person name="Ireland A."/>
            <person name="Larimer J."/>
            <person name="McCowan C."/>
            <person name="Murphy C."/>
            <person name="Pearson M."/>
            <person name="Poon T.W."/>
            <person name="Priest M."/>
            <person name="Roberts A."/>
            <person name="Saif S."/>
            <person name="Shea T."/>
            <person name="Sisk P."/>
            <person name="Sykes S."/>
            <person name="Wortman J."/>
            <person name="Nusbaum C."/>
            <person name="Birren B."/>
        </authorList>
    </citation>
    <scope>NUCLEOTIDE SEQUENCE [LARGE SCALE GENOMIC DNA]</scope>
    <source>
        <strain evidence="2 3">ATCC 51266</strain>
    </source>
</reference>
<dbReference type="EMBL" id="AHYR01000006">
    <property type="protein sequence ID" value="EOT40839.1"/>
    <property type="molecule type" value="Genomic_DNA"/>
</dbReference>
<dbReference type="AlphaFoldDB" id="S1NM59"/>
<gene>
    <name evidence="2" type="ORF">OMK_01755</name>
</gene>
<dbReference type="STRING" id="44009.RV01_GL000914"/>
<protein>
    <submittedName>
        <fullName evidence="2">Uncharacterized protein</fullName>
    </submittedName>
</protein>
<proteinExistence type="predicted"/>
<evidence type="ECO:0000313" key="2">
    <source>
        <dbReference type="EMBL" id="EOT40839.1"/>
    </source>
</evidence>
<dbReference type="RefSeq" id="WP_016172920.1">
    <property type="nucleotide sequence ID" value="NZ_ASWK01000001.1"/>
</dbReference>
<organism evidence="2 3">
    <name type="scientific">Enterococcus dispar ATCC 51266</name>
    <dbReference type="NCBI Taxonomy" id="1139219"/>
    <lineage>
        <taxon>Bacteria</taxon>
        <taxon>Bacillati</taxon>
        <taxon>Bacillota</taxon>
        <taxon>Bacilli</taxon>
        <taxon>Lactobacillales</taxon>
        <taxon>Enterococcaceae</taxon>
        <taxon>Enterococcus</taxon>
    </lineage>
</organism>
<accession>S1NM59</accession>